<sequence length="261" mass="30159">MRKRVGYVMTSITEKNKYKSKYRLKYRNKSQIKYKISPKEIELNIKKESFKNKLVLLLIGIVVLSLVTGYLGKCRYIRFLNDNPYYEGNKIRISTLQRKLPSLKKELGIREVDYKWSGDLEYNNKPILLVFHHAASSNLTPYKIHEMHVGKNWSGIGYHFYIRKDGTIYRGRPEEAIGAHIKGQNNNTLGICIEGNLEEEEPTEQEIEALEKLSTYLIIKYNISGVQGHGDTYDTLCPGENFPMENVKEAITSEINELSNS</sequence>
<dbReference type="InterPro" id="IPR002502">
    <property type="entry name" value="Amidase_domain"/>
</dbReference>
<evidence type="ECO:0000256" key="2">
    <source>
        <dbReference type="SAM" id="Phobius"/>
    </source>
</evidence>
<evidence type="ECO:0000256" key="1">
    <source>
        <dbReference type="ARBA" id="ARBA00007553"/>
    </source>
</evidence>
<name>A0ABU1EJU4_9CLOT</name>
<keyword evidence="2" id="KW-0472">Membrane</keyword>
<dbReference type="SMART" id="SM00701">
    <property type="entry name" value="PGRP"/>
    <property type="match status" value="1"/>
</dbReference>
<dbReference type="SUPFAM" id="SSF55846">
    <property type="entry name" value="N-acetylmuramoyl-L-alanine amidase-like"/>
    <property type="match status" value="1"/>
</dbReference>
<reference evidence="5 6" key="1">
    <citation type="submission" date="2023-09" db="EMBL/GenBank/DDBJ databases">
        <authorList>
            <person name="Zhai L."/>
        </authorList>
    </citation>
    <scope>NUCLEOTIDE SEQUENCE [LARGE SCALE GENOMIC DNA]</scope>
    <source>
        <strain evidence="5 6">5 N-1</strain>
    </source>
</reference>
<dbReference type="InterPro" id="IPR036505">
    <property type="entry name" value="Amidase/PGRP_sf"/>
</dbReference>
<feature type="domain" description="N-acetylmuramoyl-L-alanine amidase" evidence="3">
    <location>
        <begin position="115"/>
        <end position="239"/>
    </location>
</feature>
<proteinExistence type="inferred from homology"/>
<comment type="caution">
    <text evidence="5">The sequence shown here is derived from an EMBL/GenBank/DDBJ whole genome shotgun (WGS) entry which is preliminary data.</text>
</comment>
<accession>A0ABU1EJU4</accession>
<keyword evidence="2" id="KW-0812">Transmembrane</keyword>
<protein>
    <submittedName>
        <fullName evidence="5">Peptidoglycan recognition family protein</fullName>
    </submittedName>
</protein>
<dbReference type="Gene3D" id="3.40.80.10">
    <property type="entry name" value="Peptidoglycan recognition protein-like"/>
    <property type="match status" value="1"/>
</dbReference>
<dbReference type="Proteomes" id="UP001256646">
    <property type="component" value="Unassembled WGS sequence"/>
</dbReference>
<evidence type="ECO:0000259" key="3">
    <source>
        <dbReference type="SMART" id="SM00644"/>
    </source>
</evidence>
<dbReference type="PANTHER" id="PTHR11022">
    <property type="entry name" value="PEPTIDOGLYCAN RECOGNITION PROTEIN"/>
    <property type="match status" value="1"/>
</dbReference>
<keyword evidence="6" id="KW-1185">Reference proteome</keyword>
<dbReference type="Pfam" id="PF01510">
    <property type="entry name" value="Amidase_2"/>
    <property type="match status" value="1"/>
</dbReference>
<dbReference type="PANTHER" id="PTHR11022:SF41">
    <property type="entry name" value="PEPTIDOGLYCAN-RECOGNITION PROTEIN LC-RELATED"/>
    <property type="match status" value="1"/>
</dbReference>
<feature type="transmembrane region" description="Helical" evidence="2">
    <location>
        <begin position="54"/>
        <end position="72"/>
    </location>
</feature>
<evidence type="ECO:0000313" key="5">
    <source>
        <dbReference type="EMBL" id="MDR5588667.1"/>
    </source>
</evidence>
<dbReference type="EMBL" id="JAVJAN010000049">
    <property type="protein sequence ID" value="MDR5588667.1"/>
    <property type="molecule type" value="Genomic_DNA"/>
</dbReference>
<organism evidence="5 6">
    <name type="scientific">Clostridium aquiflavi</name>
    <dbReference type="NCBI Taxonomy" id="3073603"/>
    <lineage>
        <taxon>Bacteria</taxon>
        <taxon>Bacillati</taxon>
        <taxon>Bacillota</taxon>
        <taxon>Clostridia</taxon>
        <taxon>Eubacteriales</taxon>
        <taxon>Clostridiaceae</taxon>
        <taxon>Clostridium</taxon>
    </lineage>
</organism>
<evidence type="ECO:0000313" key="6">
    <source>
        <dbReference type="Proteomes" id="UP001256646"/>
    </source>
</evidence>
<feature type="domain" description="Peptidoglycan recognition protein family" evidence="4">
    <location>
        <begin position="107"/>
        <end position="233"/>
    </location>
</feature>
<keyword evidence="2" id="KW-1133">Transmembrane helix</keyword>
<evidence type="ECO:0000259" key="4">
    <source>
        <dbReference type="SMART" id="SM00701"/>
    </source>
</evidence>
<dbReference type="SMART" id="SM00644">
    <property type="entry name" value="Ami_2"/>
    <property type="match status" value="1"/>
</dbReference>
<comment type="similarity">
    <text evidence="1">Belongs to the N-acetylmuramoyl-L-alanine amidase 2 family.</text>
</comment>
<dbReference type="CDD" id="cd06583">
    <property type="entry name" value="PGRP"/>
    <property type="match status" value="1"/>
</dbReference>
<gene>
    <name evidence="5" type="ORF">RGC78_14450</name>
</gene>
<dbReference type="InterPro" id="IPR006619">
    <property type="entry name" value="PGRP_domain_met/bac"/>
</dbReference>
<dbReference type="InterPro" id="IPR015510">
    <property type="entry name" value="PGRP"/>
</dbReference>